<dbReference type="InterPro" id="IPR036249">
    <property type="entry name" value="Thioredoxin-like_sf"/>
</dbReference>
<dbReference type="PANTHER" id="PTHR34386:SF1">
    <property type="entry name" value="GLUTAREDOXIN-LIKE PROTEIN NRDH"/>
    <property type="match status" value="1"/>
</dbReference>
<dbReference type="SUPFAM" id="SSF52833">
    <property type="entry name" value="Thioredoxin-like"/>
    <property type="match status" value="1"/>
</dbReference>
<organism evidence="2 3">
    <name type="scientific">Leucobacter iarius</name>
    <dbReference type="NCBI Taxonomy" id="333963"/>
    <lineage>
        <taxon>Bacteria</taxon>
        <taxon>Bacillati</taxon>
        <taxon>Actinomycetota</taxon>
        <taxon>Actinomycetes</taxon>
        <taxon>Micrococcales</taxon>
        <taxon>Microbacteriaceae</taxon>
        <taxon>Leucobacter</taxon>
    </lineage>
</organism>
<dbReference type="InterPro" id="IPR011915">
    <property type="entry name" value="GlrX_actino"/>
</dbReference>
<dbReference type="Pfam" id="PF00462">
    <property type="entry name" value="Glutaredoxin"/>
    <property type="match status" value="1"/>
</dbReference>
<gene>
    <name evidence="2" type="ORF">GCM10009768_29830</name>
</gene>
<dbReference type="InterPro" id="IPR017937">
    <property type="entry name" value="Thioredoxin_CS"/>
</dbReference>
<dbReference type="Gene3D" id="3.40.30.10">
    <property type="entry name" value="Glutaredoxin"/>
    <property type="match status" value="1"/>
</dbReference>
<keyword evidence="3" id="KW-1185">Reference proteome</keyword>
<evidence type="ECO:0000313" key="2">
    <source>
        <dbReference type="EMBL" id="GAA1798809.1"/>
    </source>
</evidence>
<evidence type="ECO:0000313" key="3">
    <source>
        <dbReference type="Proteomes" id="UP001500851"/>
    </source>
</evidence>
<feature type="domain" description="Glutaredoxin" evidence="1">
    <location>
        <begin position="12"/>
        <end position="67"/>
    </location>
</feature>
<accession>A0ABN2LT53</accession>
<protein>
    <submittedName>
        <fullName evidence="2">Mycoredoxin</fullName>
    </submittedName>
</protein>
<dbReference type="PROSITE" id="PS51354">
    <property type="entry name" value="GLUTAREDOXIN_2"/>
    <property type="match status" value="1"/>
</dbReference>
<dbReference type="NCBIfam" id="TIGR02200">
    <property type="entry name" value="GlrX_actino"/>
    <property type="match status" value="1"/>
</dbReference>
<dbReference type="PROSITE" id="PS00194">
    <property type="entry name" value="THIOREDOXIN_1"/>
    <property type="match status" value="1"/>
</dbReference>
<dbReference type="InterPro" id="IPR051548">
    <property type="entry name" value="Grx-like_ET"/>
</dbReference>
<name>A0ABN2LT53_9MICO</name>
<sequence>MQQEFVPEAGTITMFSTEWCGYCKRLKTMLDRTGIGYEIVDIEQTPGTEELVKAVNGGNAVVPTVVFPDGTTATNPSLPEVQQRLEAAAQV</sequence>
<dbReference type="PANTHER" id="PTHR34386">
    <property type="entry name" value="GLUTAREDOXIN"/>
    <property type="match status" value="1"/>
</dbReference>
<proteinExistence type="predicted"/>
<comment type="caution">
    <text evidence="2">The sequence shown here is derived from an EMBL/GenBank/DDBJ whole genome shotgun (WGS) entry which is preliminary data.</text>
</comment>
<dbReference type="Proteomes" id="UP001500851">
    <property type="component" value="Unassembled WGS sequence"/>
</dbReference>
<evidence type="ECO:0000259" key="1">
    <source>
        <dbReference type="Pfam" id="PF00462"/>
    </source>
</evidence>
<dbReference type="RefSeq" id="WP_046455613.1">
    <property type="nucleotide sequence ID" value="NZ_BAAAOB010000005.1"/>
</dbReference>
<reference evidence="2 3" key="1">
    <citation type="journal article" date="2019" name="Int. J. Syst. Evol. Microbiol.">
        <title>The Global Catalogue of Microorganisms (GCM) 10K type strain sequencing project: providing services to taxonomists for standard genome sequencing and annotation.</title>
        <authorList>
            <consortium name="The Broad Institute Genomics Platform"/>
            <consortium name="The Broad Institute Genome Sequencing Center for Infectious Disease"/>
            <person name="Wu L."/>
            <person name="Ma J."/>
        </authorList>
    </citation>
    <scope>NUCLEOTIDE SEQUENCE [LARGE SCALE GENOMIC DNA]</scope>
    <source>
        <strain evidence="2 3">JCM 14736</strain>
    </source>
</reference>
<dbReference type="InterPro" id="IPR002109">
    <property type="entry name" value="Glutaredoxin"/>
</dbReference>
<dbReference type="CDD" id="cd02976">
    <property type="entry name" value="NrdH"/>
    <property type="match status" value="1"/>
</dbReference>
<dbReference type="EMBL" id="BAAAOB010000005">
    <property type="protein sequence ID" value="GAA1798809.1"/>
    <property type="molecule type" value="Genomic_DNA"/>
</dbReference>